<dbReference type="Pfam" id="PF04015">
    <property type="entry name" value="DUF362"/>
    <property type="match status" value="1"/>
</dbReference>
<dbReference type="Proteomes" id="UP000427769">
    <property type="component" value="Chromosome"/>
</dbReference>
<dbReference type="RefSeq" id="WP_155305468.1">
    <property type="nucleotide sequence ID" value="NZ_AP021875.1"/>
</dbReference>
<dbReference type="KEGG" id="dwd:DSCW_40720"/>
<sequence length="433" mass="48063">MPRPKVILHRCESYDVDRIADIIRTSIEELNLDIRGKVFVKPNIVTANRRYIHNSFTHPAVVEAMVRVLGGKPVEDICIGESGGFGIPSRLFFRESGFTQMAKKIGVRLVDLNEHPMDTVSLAKGVWHKKMLLSRYIHNADFKVWMPKLKYHIVTSITQALKLNIGILSHKERMLFHDYRLHDKIVDMLEPGFPGLVVSDAIDITYGFESAPYPVRLGLLLIADHPLAADAVAATIMGYAPHGIKHLQIAADRGYGTLDLEDYDIGGDVTIDELRQVPKGQTRLFQFLDELDTPMQFYAGTAPGTDTICDGGCECAIKGCLGTIEKRTPGALKSARKGALVTGIYKGDVIMPDGPVVLIGDCTRVEGQLTAAKVHHIKGCPMGARDLFLKIPRIFNMPNPMLDHRDAGLFLYHTAAKGLCILKNRLLPDRHAW</sequence>
<organism evidence="2 3">
    <name type="scientific">Desulfosarcina widdelii</name>
    <dbReference type="NCBI Taxonomy" id="947919"/>
    <lineage>
        <taxon>Bacteria</taxon>
        <taxon>Pseudomonadati</taxon>
        <taxon>Thermodesulfobacteriota</taxon>
        <taxon>Desulfobacteria</taxon>
        <taxon>Desulfobacterales</taxon>
        <taxon>Desulfosarcinaceae</taxon>
        <taxon>Desulfosarcina</taxon>
    </lineage>
</organism>
<evidence type="ECO:0000259" key="1">
    <source>
        <dbReference type="Pfam" id="PF04015"/>
    </source>
</evidence>
<feature type="domain" description="DUF362" evidence="1">
    <location>
        <begin position="38"/>
        <end position="234"/>
    </location>
</feature>
<protein>
    <recommendedName>
        <fullName evidence="1">DUF362 domain-containing protein</fullName>
    </recommendedName>
</protein>
<gene>
    <name evidence="2" type="ORF">DSCW_40720</name>
</gene>
<dbReference type="EMBL" id="AP021875">
    <property type="protein sequence ID" value="BBO76655.1"/>
    <property type="molecule type" value="Genomic_DNA"/>
</dbReference>
<dbReference type="InterPro" id="IPR007160">
    <property type="entry name" value="DUF362"/>
</dbReference>
<proteinExistence type="predicted"/>
<keyword evidence="3" id="KW-1185">Reference proteome</keyword>
<reference evidence="2 3" key="1">
    <citation type="submission" date="2019-11" db="EMBL/GenBank/DDBJ databases">
        <title>Comparative genomics of hydrocarbon-degrading Desulfosarcina strains.</title>
        <authorList>
            <person name="Watanabe M."/>
            <person name="Kojima H."/>
            <person name="Fukui M."/>
        </authorList>
    </citation>
    <scope>NUCLEOTIDE SEQUENCE [LARGE SCALE GENOMIC DNA]</scope>
    <source>
        <strain evidence="2 3">PP31</strain>
    </source>
</reference>
<evidence type="ECO:0000313" key="3">
    <source>
        <dbReference type="Proteomes" id="UP000427769"/>
    </source>
</evidence>
<evidence type="ECO:0000313" key="2">
    <source>
        <dbReference type="EMBL" id="BBO76655.1"/>
    </source>
</evidence>
<name>A0A5K7Z7G4_9BACT</name>
<accession>A0A5K7Z7G4</accession>
<dbReference type="AlphaFoldDB" id="A0A5K7Z7G4"/>
<dbReference type="OrthoDB" id="5413829at2"/>